<evidence type="ECO:0000313" key="2">
    <source>
        <dbReference type="Proteomes" id="UP000507470"/>
    </source>
</evidence>
<dbReference type="Proteomes" id="UP000507470">
    <property type="component" value="Unassembled WGS sequence"/>
</dbReference>
<dbReference type="AlphaFoldDB" id="A0A6J8DPP1"/>
<reference evidence="1 2" key="1">
    <citation type="submission" date="2020-06" db="EMBL/GenBank/DDBJ databases">
        <authorList>
            <person name="Li R."/>
            <person name="Bekaert M."/>
        </authorList>
    </citation>
    <scope>NUCLEOTIDE SEQUENCE [LARGE SCALE GENOMIC DNA]</scope>
    <source>
        <strain evidence="2">wild</strain>
    </source>
</reference>
<evidence type="ECO:0000313" key="1">
    <source>
        <dbReference type="EMBL" id="CAC5409471.1"/>
    </source>
</evidence>
<proteinExistence type="predicted"/>
<name>A0A6J8DPP1_MYTCO</name>
<sequence length="392" mass="43839">MTEPNPKKRRSTCDTGRFENCVKMLAKYASVEQSLFDYANFAILKISDCNASQNYSFTSAKCNIVEIAENHEVPLLLKFTDIFNKGIQLLAAAENNTRVLDGNEKTAVMLLASYLGDIEQHEKSLRKVISLVAEEKKEEKSLDNHITIALADHLLGKLAPGNSYTIDSHLKTSGKCRCAFDYCKQDSNFGCTGIGNVNAWHGFIDVLSDPGSPESVDVVVANSDDDEDETDDINSFTNGKEEDVIGSEDQAVAQTIVFSFIQRKRHPTLCSLIPNILISSSYFRIIMYDSVHDILLCTALIPLFATKEKKKLIPTSVVILWMVLHHRQFCEEIKTNMIDDLDNIKLNFKEQANDKYDLYLNLSEIGICSFPSVSKKCYPSSDSVYGGRPITQ</sequence>
<dbReference type="OrthoDB" id="6152990at2759"/>
<accession>A0A6J8DPP1</accession>
<protein>
    <submittedName>
        <fullName evidence="1">Uncharacterized protein</fullName>
    </submittedName>
</protein>
<organism evidence="1 2">
    <name type="scientific">Mytilus coruscus</name>
    <name type="common">Sea mussel</name>
    <dbReference type="NCBI Taxonomy" id="42192"/>
    <lineage>
        <taxon>Eukaryota</taxon>
        <taxon>Metazoa</taxon>
        <taxon>Spiralia</taxon>
        <taxon>Lophotrochozoa</taxon>
        <taxon>Mollusca</taxon>
        <taxon>Bivalvia</taxon>
        <taxon>Autobranchia</taxon>
        <taxon>Pteriomorphia</taxon>
        <taxon>Mytilida</taxon>
        <taxon>Mytiloidea</taxon>
        <taxon>Mytilidae</taxon>
        <taxon>Mytilinae</taxon>
        <taxon>Mytilus</taxon>
    </lineage>
</organism>
<keyword evidence="2" id="KW-1185">Reference proteome</keyword>
<gene>
    <name evidence="1" type="ORF">MCOR_42756</name>
</gene>
<dbReference type="EMBL" id="CACVKT020007643">
    <property type="protein sequence ID" value="CAC5409471.1"/>
    <property type="molecule type" value="Genomic_DNA"/>
</dbReference>